<dbReference type="InterPro" id="IPR023809">
    <property type="entry name" value="Thiopep_bacteriocin_synth_dom"/>
</dbReference>
<accession>A0ABS1LKX3</accession>
<dbReference type="Proteomes" id="UP000675409">
    <property type="component" value="Unassembled WGS sequence"/>
</dbReference>
<organism evidence="2 3">
    <name type="scientific">Myceligenerans indicum</name>
    <dbReference type="NCBI Taxonomy" id="2593663"/>
    <lineage>
        <taxon>Bacteria</taxon>
        <taxon>Bacillati</taxon>
        <taxon>Actinomycetota</taxon>
        <taxon>Actinomycetes</taxon>
        <taxon>Micrococcales</taxon>
        <taxon>Promicromonosporaceae</taxon>
        <taxon>Myceligenerans</taxon>
    </lineage>
</organism>
<evidence type="ECO:0000313" key="3">
    <source>
        <dbReference type="Proteomes" id="UP000675409"/>
    </source>
</evidence>
<name>A0ABS1LKX3_9MICO</name>
<feature type="domain" description="Thiopeptide-type bacteriocin biosynthesis" evidence="1">
    <location>
        <begin position="65"/>
        <end position="135"/>
    </location>
</feature>
<dbReference type="Pfam" id="PF14028">
    <property type="entry name" value="Lant_dehydr_C"/>
    <property type="match status" value="1"/>
</dbReference>
<dbReference type="EMBL" id="JABBYC010000018">
    <property type="protein sequence ID" value="MBL0886900.1"/>
    <property type="molecule type" value="Genomic_DNA"/>
</dbReference>
<protein>
    <recommendedName>
        <fullName evidence="1">Thiopeptide-type bacteriocin biosynthesis domain-containing protein</fullName>
    </recommendedName>
</protein>
<comment type="caution">
    <text evidence="2">The sequence shown here is derived from an EMBL/GenBank/DDBJ whole genome shotgun (WGS) entry which is preliminary data.</text>
</comment>
<evidence type="ECO:0000313" key="2">
    <source>
        <dbReference type="EMBL" id="MBL0886900.1"/>
    </source>
</evidence>
<keyword evidence="3" id="KW-1185">Reference proteome</keyword>
<sequence>MPADQEIGTWRAGLTAASILELACGFLGERAGLDWFLQRPRADSSSRPGRDLQGLVSRLAGAEGRDLLGRTTHGERLLAAWARRRDALGRYTAVLRSDGADPAGILGALLHMHHNRALGIDRERELQILHAARQAAVSRVARRGQPALREGAPA</sequence>
<dbReference type="NCBIfam" id="TIGR03891">
    <property type="entry name" value="thiopep_ocin"/>
    <property type="match status" value="1"/>
</dbReference>
<proteinExistence type="predicted"/>
<evidence type="ECO:0000259" key="1">
    <source>
        <dbReference type="Pfam" id="PF14028"/>
    </source>
</evidence>
<gene>
    <name evidence="2" type="ORF">HGK34_11525</name>
</gene>
<reference evidence="2 3" key="1">
    <citation type="journal article" date="2021" name="Arch. Microbiol.">
        <title>Myceligenerans indicum sp. nov., an actinobacterium isolated from mangrove sediment of Sundarbans, India.</title>
        <authorList>
            <person name="Asha K."/>
            <person name="Bhadury P."/>
        </authorList>
    </citation>
    <scope>NUCLEOTIDE SEQUENCE [LARGE SCALE GENOMIC DNA]</scope>
    <source>
        <strain evidence="2 3">I2</strain>
    </source>
</reference>